<dbReference type="EMBL" id="PQFF01000048">
    <property type="protein sequence ID" value="RHZ86416.1"/>
    <property type="molecule type" value="Genomic_DNA"/>
</dbReference>
<name>A0A397JKA7_9GLOM</name>
<dbReference type="Gene3D" id="1.10.510.10">
    <property type="entry name" value="Transferase(Phosphotransferase) domain 1"/>
    <property type="match status" value="1"/>
</dbReference>
<dbReference type="InterPro" id="IPR051681">
    <property type="entry name" value="Ser/Thr_Kinases-Pseudokinases"/>
</dbReference>
<keyword evidence="3" id="KW-1185">Reference proteome</keyword>
<dbReference type="Proteomes" id="UP000266861">
    <property type="component" value="Unassembled WGS sequence"/>
</dbReference>
<comment type="caution">
    <text evidence="2">The sequence shown here is derived from an EMBL/GenBank/DDBJ whole genome shotgun (WGS) entry which is preliminary data.</text>
</comment>
<dbReference type="SUPFAM" id="SSF56112">
    <property type="entry name" value="Protein kinase-like (PK-like)"/>
    <property type="match status" value="1"/>
</dbReference>
<reference evidence="2 3" key="1">
    <citation type="submission" date="2018-08" db="EMBL/GenBank/DDBJ databases">
        <title>Genome and evolution of the arbuscular mycorrhizal fungus Diversispora epigaea (formerly Glomus versiforme) and its bacterial endosymbionts.</title>
        <authorList>
            <person name="Sun X."/>
            <person name="Fei Z."/>
            <person name="Harrison M."/>
        </authorList>
    </citation>
    <scope>NUCLEOTIDE SEQUENCE [LARGE SCALE GENOMIC DNA]</scope>
    <source>
        <strain evidence="2 3">IT104</strain>
    </source>
</reference>
<sequence>MSENCERIETEYRSMYWNNYNLNTILASLVKIFIKLATEWRWIDYSELKDIECLDKGGFDTVWKAKWIDMPEESQDPMTVECAIVLRYMKNGNLRNFLQQNKILSWTERLWLLRSFIKGLEAIHDSGHIHCDLHPGNLMISGDLGLCRSVNESKSSGIGIIMWLISTEKVPFSDRAYDLELTLEGF</sequence>
<evidence type="ECO:0000313" key="2">
    <source>
        <dbReference type="EMBL" id="RHZ86416.1"/>
    </source>
</evidence>
<dbReference type="OrthoDB" id="6718656at2759"/>
<dbReference type="InterPro" id="IPR011009">
    <property type="entry name" value="Kinase-like_dom_sf"/>
</dbReference>
<dbReference type="AlphaFoldDB" id="A0A397JKA7"/>
<feature type="domain" description="Protein kinase" evidence="1">
    <location>
        <begin position="1"/>
        <end position="186"/>
    </location>
</feature>
<dbReference type="PANTHER" id="PTHR44329">
    <property type="entry name" value="SERINE/THREONINE-PROTEIN KINASE TNNI3K-RELATED"/>
    <property type="match status" value="1"/>
</dbReference>
<proteinExistence type="predicted"/>
<dbReference type="Pfam" id="PF00069">
    <property type="entry name" value="Pkinase"/>
    <property type="match status" value="1"/>
</dbReference>
<evidence type="ECO:0000259" key="1">
    <source>
        <dbReference type="PROSITE" id="PS50011"/>
    </source>
</evidence>
<dbReference type="PROSITE" id="PS50011">
    <property type="entry name" value="PROTEIN_KINASE_DOM"/>
    <property type="match status" value="1"/>
</dbReference>
<evidence type="ECO:0000313" key="3">
    <source>
        <dbReference type="Proteomes" id="UP000266861"/>
    </source>
</evidence>
<gene>
    <name evidence="2" type="ORF">Glove_51g101</name>
</gene>
<dbReference type="GO" id="GO:0005524">
    <property type="term" value="F:ATP binding"/>
    <property type="evidence" value="ECO:0007669"/>
    <property type="project" value="InterPro"/>
</dbReference>
<dbReference type="GO" id="GO:0004674">
    <property type="term" value="F:protein serine/threonine kinase activity"/>
    <property type="evidence" value="ECO:0007669"/>
    <property type="project" value="TreeGrafter"/>
</dbReference>
<protein>
    <recommendedName>
        <fullName evidence="1">Protein kinase domain-containing protein</fullName>
    </recommendedName>
</protein>
<accession>A0A397JKA7</accession>
<organism evidence="2 3">
    <name type="scientific">Diversispora epigaea</name>
    <dbReference type="NCBI Taxonomy" id="1348612"/>
    <lineage>
        <taxon>Eukaryota</taxon>
        <taxon>Fungi</taxon>
        <taxon>Fungi incertae sedis</taxon>
        <taxon>Mucoromycota</taxon>
        <taxon>Glomeromycotina</taxon>
        <taxon>Glomeromycetes</taxon>
        <taxon>Diversisporales</taxon>
        <taxon>Diversisporaceae</taxon>
        <taxon>Diversispora</taxon>
    </lineage>
</organism>
<dbReference type="InterPro" id="IPR000719">
    <property type="entry name" value="Prot_kinase_dom"/>
</dbReference>